<name>A0A4R6RFD3_9BURK</name>
<evidence type="ECO:0000256" key="1">
    <source>
        <dbReference type="ARBA" id="ARBA00010333"/>
    </source>
</evidence>
<evidence type="ECO:0000313" key="6">
    <source>
        <dbReference type="EMBL" id="TDP84497.1"/>
    </source>
</evidence>
<dbReference type="PROSITE" id="PS01039">
    <property type="entry name" value="SBP_BACTERIAL_3"/>
    <property type="match status" value="1"/>
</dbReference>
<evidence type="ECO:0000313" key="7">
    <source>
        <dbReference type="Proteomes" id="UP000294593"/>
    </source>
</evidence>
<dbReference type="GO" id="GO:0006865">
    <property type="term" value="P:amino acid transport"/>
    <property type="evidence" value="ECO:0007669"/>
    <property type="project" value="TreeGrafter"/>
</dbReference>
<gene>
    <name evidence="6" type="ORF">EV672_10365</name>
</gene>
<dbReference type="OrthoDB" id="9777941at2"/>
<dbReference type="PANTHER" id="PTHR30085:SF7">
    <property type="entry name" value="AMINO-ACID ABC TRANSPORTER-BINDING PROTEIN YHDW-RELATED"/>
    <property type="match status" value="1"/>
</dbReference>
<sequence>MPILPHLLRLLRPLHAWRAILPVWILAALALSAADQAHAGKTLDGIRQRGQINCGVSTGVAGFSAPDAKGRWTGLDVDICRAVAAAVLGDGDKVHFVPLNAQQRFAALQSGQIDVLSRNTSWTLTRDASLGFHFTAITYIDGQGFLVPTKLKVTRANQLKGAQVCVQSGTTTEKNLADFSRAHKLAIKPIVFDTYEAGFKALFAGRCQAYSADASALASIRSKESPNPADYAVLPDLISKEPLGPVVRRGDDEWFAIVKWTVFALQEAEELGITQAQAAAAKPSDDPAIQRLLGTGEDMGKLLGLDKAWSLRAIKAVGHYGEIFERNVGAQSPLKLPRGVNRPWNQGGLVFAPPVR</sequence>
<reference evidence="6 7" key="1">
    <citation type="submission" date="2019-03" db="EMBL/GenBank/DDBJ databases">
        <title>Genomic Encyclopedia of Type Strains, Phase IV (KMG-IV): sequencing the most valuable type-strain genomes for metagenomic binning, comparative biology and taxonomic classification.</title>
        <authorList>
            <person name="Goeker M."/>
        </authorList>
    </citation>
    <scope>NUCLEOTIDE SEQUENCE [LARGE SCALE GENOMIC DNA]</scope>
    <source>
        <strain evidence="6 7">DSM 11901</strain>
    </source>
</reference>
<evidence type="ECO:0000256" key="2">
    <source>
        <dbReference type="ARBA" id="ARBA00022448"/>
    </source>
</evidence>
<keyword evidence="3" id="KW-0732">Signal</keyword>
<keyword evidence="7" id="KW-1185">Reference proteome</keyword>
<comment type="similarity">
    <text evidence="1 4">Belongs to the bacterial solute-binding protein 3 family.</text>
</comment>
<dbReference type="Gene3D" id="3.40.190.10">
    <property type="entry name" value="Periplasmic binding protein-like II"/>
    <property type="match status" value="2"/>
</dbReference>
<dbReference type="SMART" id="SM00062">
    <property type="entry name" value="PBPb"/>
    <property type="match status" value="1"/>
</dbReference>
<proteinExistence type="inferred from homology"/>
<dbReference type="InterPro" id="IPR018313">
    <property type="entry name" value="SBP_3_CS"/>
</dbReference>
<dbReference type="PANTHER" id="PTHR30085">
    <property type="entry name" value="AMINO ACID ABC TRANSPORTER PERMEASE"/>
    <property type="match status" value="1"/>
</dbReference>
<comment type="caution">
    <text evidence="6">The sequence shown here is derived from an EMBL/GenBank/DDBJ whole genome shotgun (WGS) entry which is preliminary data.</text>
</comment>
<dbReference type="Pfam" id="PF00497">
    <property type="entry name" value="SBP_bac_3"/>
    <property type="match status" value="1"/>
</dbReference>
<dbReference type="SUPFAM" id="SSF53850">
    <property type="entry name" value="Periplasmic binding protein-like II"/>
    <property type="match status" value="1"/>
</dbReference>
<dbReference type="InterPro" id="IPR051455">
    <property type="entry name" value="Bact_solute-bind_prot3"/>
</dbReference>
<evidence type="ECO:0000256" key="4">
    <source>
        <dbReference type="RuleBase" id="RU003744"/>
    </source>
</evidence>
<evidence type="ECO:0000256" key="3">
    <source>
        <dbReference type="ARBA" id="ARBA00022729"/>
    </source>
</evidence>
<keyword evidence="2" id="KW-0813">Transport</keyword>
<organism evidence="6 7">
    <name type="scientific">Aquabacterium commune</name>
    <dbReference type="NCBI Taxonomy" id="70586"/>
    <lineage>
        <taxon>Bacteria</taxon>
        <taxon>Pseudomonadati</taxon>
        <taxon>Pseudomonadota</taxon>
        <taxon>Betaproteobacteria</taxon>
        <taxon>Burkholderiales</taxon>
        <taxon>Aquabacterium</taxon>
    </lineage>
</organism>
<protein>
    <submittedName>
        <fullName evidence="6">Amino acid ABC transporter substrate-binding protein (PAAT family)</fullName>
    </submittedName>
</protein>
<dbReference type="RefSeq" id="WP_133607546.1">
    <property type="nucleotide sequence ID" value="NZ_SNXW01000003.1"/>
</dbReference>
<dbReference type="EMBL" id="SNXW01000003">
    <property type="protein sequence ID" value="TDP84497.1"/>
    <property type="molecule type" value="Genomic_DNA"/>
</dbReference>
<dbReference type="CDD" id="cd13692">
    <property type="entry name" value="PBP2_BztA"/>
    <property type="match status" value="1"/>
</dbReference>
<dbReference type="InterPro" id="IPR001638">
    <property type="entry name" value="Solute-binding_3/MltF_N"/>
</dbReference>
<dbReference type="Proteomes" id="UP000294593">
    <property type="component" value="Unassembled WGS sequence"/>
</dbReference>
<evidence type="ECO:0000259" key="5">
    <source>
        <dbReference type="SMART" id="SM00062"/>
    </source>
</evidence>
<accession>A0A4R6RFD3</accession>
<dbReference type="AlphaFoldDB" id="A0A4R6RFD3"/>
<feature type="domain" description="Solute-binding protein family 3/N-terminal" evidence="5">
    <location>
        <begin position="51"/>
        <end position="281"/>
    </location>
</feature>